<dbReference type="OrthoDB" id="449241at2759"/>
<dbReference type="NCBIfam" id="TIGR00272">
    <property type="entry name" value="DPH2"/>
    <property type="match status" value="1"/>
</dbReference>
<evidence type="ECO:0000256" key="8">
    <source>
        <dbReference type="ARBA" id="ARBA00054092"/>
    </source>
</evidence>
<dbReference type="PRINTS" id="PR00081">
    <property type="entry name" value="GDHRDH"/>
</dbReference>
<dbReference type="Gene3D" id="3.40.50.720">
    <property type="entry name" value="NAD(P)-binding Rossmann-like Domain"/>
    <property type="match status" value="1"/>
</dbReference>
<accession>A0A2V1ARZ8</accession>
<dbReference type="Gene3D" id="3.40.50.11860">
    <property type="entry name" value="Diphthamide synthesis DPH1/DPH2 domain 3"/>
    <property type="match status" value="1"/>
</dbReference>
<evidence type="ECO:0000313" key="12">
    <source>
        <dbReference type="Proteomes" id="UP000244309"/>
    </source>
</evidence>
<dbReference type="InterPro" id="IPR002347">
    <property type="entry name" value="SDR_fam"/>
</dbReference>
<comment type="similarity">
    <text evidence="3 9">Belongs to the DPH1/DPH2 family. DPH2 subfamily.</text>
</comment>
<sequence length="853" mass="94951">MPSAELVAPALSTAQDEQTFSYAKIDKTEIKRTHLHLQPGENYLDKIYEYYKLDEVAAFLSEKETNEEGQEVPKHKRVTLQFPDSLVCDAAAVAQQLQKKLGLTAVPEEIKTETEKENCNSCQTDCCKSKDSPDITTTQKLWVLADTSYSSCCVDEVAAEHVKSDLLIHFGDACLNAVSKLPCAYVFGKPYVDVDELVQEIRTRYPEDDTKVVLMADAPYTYILHEAKKRLEDYSNVVVADVESKEAPILGYQPVQGTEAQLRALNRVFHTIEDEESDVLAEYELFHVTSPETPRLLQLTTKFSSVTLFDPSTNSTSQGPYPNLMRRYRYMHMARSAGTIGILVNTLSLSNTRELINGIGKKLKEAGKKHYIFVVGKPNVAKLANFEAIDLWCVLGCDHQGIIVDQSNEYFKAIVTPYELLLALSDELSWTGKWVTDFKSILNELGEEPEEAPEKAHNDDSDDEAPVFDPVTGQYTSMSKPLRRLQHLQISQDGEPTPTDSTALVQKLSSAVALKNTVSTSAAHLQQRAWTGLGSDFKDQEADSDSDYDESGAAIEEGASGIARGYDFDRLVTRFHWLYVIAYLVLFVIDAAAIYSQAYKLPSEWVSLGSNDIALVTGGSSGLGLELVKQLLFEYKVGKVIVLDIRKPEFEFGSSQLEFHRCDVSRDHDLHYTLNGVLHSLDARHEHISVLVNNAGVRNSGSLLNLTDADIRQTFNVNTFAQITSLRKVISHHIKHYKHSQLYVVSVSSILAALAPKNGSVYAASKAAIFQVHESLTQELRSLPNIRLLLVAPGQLTTDMFKDVTPSRTYFAPLVNHIRLATDILKKANIGEMGVLCAPFYANWLPLVKVLPV</sequence>
<dbReference type="InterPro" id="IPR042263">
    <property type="entry name" value="DPH1/DPH2_1"/>
</dbReference>
<dbReference type="SUPFAM" id="SSF51735">
    <property type="entry name" value="NAD(P)-binding Rossmann-fold domains"/>
    <property type="match status" value="1"/>
</dbReference>
<evidence type="ECO:0000256" key="3">
    <source>
        <dbReference type="ARBA" id="ARBA00006179"/>
    </source>
</evidence>
<comment type="cofactor">
    <cofactor evidence="1">
        <name>[4Fe-4S] cluster</name>
        <dbReference type="ChEBI" id="CHEBI:49883"/>
    </cofactor>
</comment>
<comment type="pathway">
    <text evidence="2 9">Protein modification; peptidyl-diphthamide biosynthesis.</text>
</comment>
<feature type="region of interest" description="Disordered" evidence="10">
    <location>
        <begin position="446"/>
        <end position="472"/>
    </location>
</feature>
<evidence type="ECO:0000313" key="11">
    <source>
        <dbReference type="EMBL" id="PVH19711.1"/>
    </source>
</evidence>
<dbReference type="InterPro" id="IPR036291">
    <property type="entry name" value="NAD(P)-bd_dom_sf"/>
</dbReference>
<dbReference type="RefSeq" id="XP_025340651.1">
    <property type="nucleotide sequence ID" value="XM_025487203.1"/>
</dbReference>
<dbReference type="NCBIfam" id="TIGR00322">
    <property type="entry name" value="diphth2_R"/>
    <property type="match status" value="1"/>
</dbReference>
<dbReference type="InterPro" id="IPR042265">
    <property type="entry name" value="DPH1/DPH2_3"/>
</dbReference>
<keyword evidence="12" id="KW-1185">Reference proteome</keyword>
<dbReference type="PANTHER" id="PTHR10762">
    <property type="entry name" value="DIPHTHAMIDE BIOSYNTHESIS PROTEIN"/>
    <property type="match status" value="1"/>
</dbReference>
<evidence type="ECO:0000256" key="4">
    <source>
        <dbReference type="ARBA" id="ARBA00022723"/>
    </source>
</evidence>
<dbReference type="GO" id="GO:0046872">
    <property type="term" value="F:metal ion binding"/>
    <property type="evidence" value="ECO:0007669"/>
    <property type="project" value="UniProtKB-KW"/>
</dbReference>
<evidence type="ECO:0000256" key="1">
    <source>
        <dbReference type="ARBA" id="ARBA00001966"/>
    </source>
</evidence>
<dbReference type="InterPro" id="IPR010014">
    <property type="entry name" value="DHP2"/>
</dbReference>
<keyword evidence="9" id="KW-0963">Cytoplasm</keyword>
<keyword evidence="6 9" id="KW-0411">Iron-sulfur</keyword>
<dbReference type="SFLD" id="SFLDG01121">
    <property type="entry name" value="Diphthamide_biosynthesis"/>
    <property type="match status" value="1"/>
</dbReference>
<evidence type="ECO:0000256" key="6">
    <source>
        <dbReference type="ARBA" id="ARBA00023014"/>
    </source>
</evidence>
<dbReference type="AlphaFoldDB" id="A0A2V1ARZ8"/>
<dbReference type="FunFam" id="3.40.50.11860:FF:000001">
    <property type="entry name" value="2-(3-amino-3-carboxypropyl)histidine synthase subunit 2"/>
    <property type="match status" value="1"/>
</dbReference>
<dbReference type="Pfam" id="PF00106">
    <property type="entry name" value="adh_short"/>
    <property type="match status" value="1"/>
</dbReference>
<dbReference type="PANTHER" id="PTHR10762:SF2">
    <property type="entry name" value="2-(3-AMINO-3-CARBOXYPROPYL)HISTIDINE SYNTHASE SUBUNIT 2"/>
    <property type="match status" value="1"/>
</dbReference>
<dbReference type="GO" id="GO:0005737">
    <property type="term" value="C:cytoplasm"/>
    <property type="evidence" value="ECO:0007669"/>
    <property type="project" value="UniProtKB-SubCell"/>
</dbReference>
<comment type="caution">
    <text evidence="11">The sequence shown here is derived from an EMBL/GenBank/DDBJ whole genome shotgun (WGS) entry which is preliminary data.</text>
</comment>
<dbReference type="SFLD" id="SFLDF00408">
    <property type="entry name" value="Diphthamide_biosynthesis_famil"/>
    <property type="match status" value="1"/>
</dbReference>
<dbReference type="PRINTS" id="PR00080">
    <property type="entry name" value="SDRFAMILY"/>
</dbReference>
<dbReference type="VEuPathDB" id="FungiDB:CXQ85_003566"/>
<dbReference type="STRING" id="45357.A0A2V1ARZ8"/>
<reference evidence="11 12" key="1">
    <citation type="submission" date="2017-12" db="EMBL/GenBank/DDBJ databases">
        <title>Genome Sequence of a Multidrug-Resistant Candida haemulonii Isolate from a Patient with Chronic Leg Ulcers in Israel.</title>
        <authorList>
            <person name="Chow N.A."/>
            <person name="Gade L."/>
            <person name="Batra D."/>
            <person name="Rowe L.A."/>
            <person name="Ben-Ami R."/>
            <person name="Loparev V.N."/>
            <person name="Litvintseva A.P."/>
        </authorList>
    </citation>
    <scope>NUCLEOTIDE SEQUENCE [LARGE SCALE GENOMIC DNA]</scope>
    <source>
        <strain evidence="11 12">B11899</strain>
    </source>
</reference>
<dbReference type="SFLD" id="SFLDS00032">
    <property type="entry name" value="Radical_SAM_3-amino-3-carboxyp"/>
    <property type="match status" value="1"/>
</dbReference>
<evidence type="ECO:0000256" key="7">
    <source>
        <dbReference type="ARBA" id="ARBA00034128"/>
    </source>
</evidence>
<dbReference type="UniPathway" id="UPA00559"/>
<dbReference type="GO" id="GO:0051536">
    <property type="term" value="F:iron-sulfur cluster binding"/>
    <property type="evidence" value="ECO:0007669"/>
    <property type="project" value="UniProtKB-KW"/>
</dbReference>
<organism evidence="11 12">
    <name type="scientific">Candidozyma haemuli</name>
    <dbReference type="NCBI Taxonomy" id="45357"/>
    <lineage>
        <taxon>Eukaryota</taxon>
        <taxon>Fungi</taxon>
        <taxon>Dikarya</taxon>
        <taxon>Ascomycota</taxon>
        <taxon>Saccharomycotina</taxon>
        <taxon>Pichiomycetes</taxon>
        <taxon>Metschnikowiaceae</taxon>
        <taxon>Candidozyma</taxon>
    </lineage>
</organism>
<proteinExistence type="inferred from homology"/>
<dbReference type="Proteomes" id="UP000244309">
    <property type="component" value="Unassembled WGS sequence"/>
</dbReference>
<comment type="subcellular location">
    <subcellularLocation>
        <location evidence="9">Cytoplasm</location>
    </subcellularLocation>
</comment>
<evidence type="ECO:0000256" key="5">
    <source>
        <dbReference type="ARBA" id="ARBA00023004"/>
    </source>
</evidence>
<gene>
    <name evidence="11" type="ORF">CXQ85_003566</name>
</gene>
<dbReference type="Pfam" id="PF01866">
    <property type="entry name" value="Diphthamide_syn"/>
    <property type="match status" value="1"/>
</dbReference>
<evidence type="ECO:0000256" key="9">
    <source>
        <dbReference type="RuleBase" id="RU364133"/>
    </source>
</evidence>
<name>A0A2V1ARZ8_9ASCO</name>
<dbReference type="InterPro" id="IPR016435">
    <property type="entry name" value="DPH1/DPH2"/>
</dbReference>
<protein>
    <recommendedName>
        <fullName evidence="9">2-(3-amino-3-carboxypropyl)histidine synthase subunit 2</fullName>
    </recommendedName>
</protein>
<keyword evidence="5 9" id="KW-0408">Iron</keyword>
<dbReference type="EMBL" id="PKFO01000002">
    <property type="protein sequence ID" value="PVH19711.1"/>
    <property type="molecule type" value="Genomic_DNA"/>
</dbReference>
<dbReference type="GO" id="GO:0017183">
    <property type="term" value="P:protein histidyl modification to diphthamide"/>
    <property type="evidence" value="ECO:0007669"/>
    <property type="project" value="UniProtKB-UniPathway"/>
</dbReference>
<comment type="function">
    <text evidence="9">Required for the first step of diphthamide biosynthesis, a post-translational modification of histidine which occurs in elongation factor 2. DPH1 and DPH2 transfer a 3-amino-3-carboxypropyl (ACP) group from S-adenosyl-L-methionine (SAM) to a histidine residue, the reaction is assisted by a reduction system comprising DPH3 and a NADH-dependent reductase. Facilitates the reduction of the catalytic iron-sulfur cluster found in the DPH1 subunit.</text>
</comment>
<evidence type="ECO:0000256" key="10">
    <source>
        <dbReference type="SAM" id="MobiDB-lite"/>
    </source>
</evidence>
<keyword evidence="4 9" id="KW-0479">Metal-binding</keyword>
<comment type="subunit">
    <text evidence="7">Component of the 2-(3-amino-3-carboxypropyl)histidine synthase complex composed of DPH1, DPH2, DPH3 and a NADH-dependent reductase, predominantly CBR1.</text>
</comment>
<comment type="function">
    <text evidence="8">Required for the first step of diphthamide biosynthesis, a post-translational modification of histidine which occurs in elongation factor 2. DPH1 and DPH2 transfer a 3-amino-3-carboxypropyl (ACP) group from S-adenosyl-L-methionine (SAM) to a histidine residue, the reaction is assisted by a reduction system comprising DPH3 and a NADH-dependent reductase, predominantly CBR1. Facilitates the reduction of the catalytic iron-sulfur cluster found in the DPH1 subunit.</text>
</comment>
<dbReference type="GeneID" id="37008896"/>
<dbReference type="Gene3D" id="3.40.50.11840">
    <property type="entry name" value="Diphthamide synthesis DPH1/DPH2 domain 1"/>
    <property type="match status" value="1"/>
</dbReference>
<dbReference type="GO" id="GO:0090560">
    <property type="term" value="F:2-(3-amino-3-carboxypropyl)histidine synthase activity"/>
    <property type="evidence" value="ECO:0007669"/>
    <property type="project" value="InterPro"/>
</dbReference>
<evidence type="ECO:0000256" key="2">
    <source>
        <dbReference type="ARBA" id="ARBA00005156"/>
    </source>
</evidence>